<protein>
    <submittedName>
        <fullName evidence="4">GMC oxidoreductase-domain-containing protein</fullName>
    </submittedName>
</protein>
<reference evidence="4" key="1">
    <citation type="submission" date="2023-03" db="EMBL/GenBank/DDBJ databases">
        <title>Massive genome expansion in bonnet fungi (Mycena s.s.) driven by repeated elements and novel gene families across ecological guilds.</title>
        <authorList>
            <consortium name="Lawrence Berkeley National Laboratory"/>
            <person name="Harder C.B."/>
            <person name="Miyauchi S."/>
            <person name="Viragh M."/>
            <person name="Kuo A."/>
            <person name="Thoen E."/>
            <person name="Andreopoulos B."/>
            <person name="Lu D."/>
            <person name="Skrede I."/>
            <person name="Drula E."/>
            <person name="Henrissat B."/>
            <person name="Morin E."/>
            <person name="Kohler A."/>
            <person name="Barry K."/>
            <person name="LaButti K."/>
            <person name="Morin E."/>
            <person name="Salamov A."/>
            <person name="Lipzen A."/>
            <person name="Mereny Z."/>
            <person name="Hegedus B."/>
            <person name="Baldrian P."/>
            <person name="Stursova M."/>
            <person name="Weitz H."/>
            <person name="Taylor A."/>
            <person name="Grigoriev I.V."/>
            <person name="Nagy L.G."/>
            <person name="Martin F."/>
            <person name="Kauserud H."/>
        </authorList>
    </citation>
    <scope>NUCLEOTIDE SEQUENCE</scope>
    <source>
        <strain evidence="4">CBHHK067</strain>
    </source>
</reference>
<sequence length="235" mass="25667">MKIWSLISSTLIPTTICHRLDTCQKPCLTTALPDLSILVLESGPTTKGKTEHIQPGQASTHLTPTSKTIQFYSSTPSEFLGGCSAIIHSGRCVEGGSSVNFMAYNRPAASDFDAWEKDFGNAGWSAKDLIPLLQKAETYKIDPDGPTHSSNGPLKVSFGENEMLDIGKQFLDIGPKFDKDRARSEEGNTFDEDSINVFFPCPKWISSDGRWSDVAEKLISSTSGSMNHLPKTFAE</sequence>
<feature type="signal peptide" evidence="2">
    <location>
        <begin position="1"/>
        <end position="17"/>
    </location>
</feature>
<dbReference type="EMBL" id="JARKIE010000068">
    <property type="protein sequence ID" value="KAJ7689991.1"/>
    <property type="molecule type" value="Genomic_DNA"/>
</dbReference>
<gene>
    <name evidence="4" type="ORF">B0H17DRAFT_600097</name>
</gene>
<name>A0AAD7GI15_MYCRO</name>
<evidence type="ECO:0000256" key="2">
    <source>
        <dbReference type="SAM" id="SignalP"/>
    </source>
</evidence>
<evidence type="ECO:0000256" key="1">
    <source>
        <dbReference type="ARBA" id="ARBA00010790"/>
    </source>
</evidence>
<dbReference type="SUPFAM" id="SSF51905">
    <property type="entry name" value="FAD/NAD(P)-binding domain"/>
    <property type="match status" value="1"/>
</dbReference>
<dbReference type="PANTHER" id="PTHR11552:SF119">
    <property type="entry name" value="GLUCOSE-METHANOL-CHOLINE OXIDOREDUCTASE N-TERMINAL DOMAIN-CONTAINING PROTEIN"/>
    <property type="match status" value="1"/>
</dbReference>
<dbReference type="AlphaFoldDB" id="A0AAD7GI15"/>
<dbReference type="InterPro" id="IPR000172">
    <property type="entry name" value="GMC_OxRdtase_N"/>
</dbReference>
<keyword evidence="2" id="KW-0732">Signal</keyword>
<evidence type="ECO:0000259" key="3">
    <source>
        <dbReference type="Pfam" id="PF00732"/>
    </source>
</evidence>
<accession>A0AAD7GI15</accession>
<keyword evidence="5" id="KW-1185">Reference proteome</keyword>
<dbReference type="Gene3D" id="3.30.560.10">
    <property type="entry name" value="Glucose Oxidase, domain 3"/>
    <property type="match status" value="1"/>
</dbReference>
<comment type="caution">
    <text evidence="4">The sequence shown here is derived from an EMBL/GenBank/DDBJ whole genome shotgun (WGS) entry which is preliminary data.</text>
</comment>
<dbReference type="InterPro" id="IPR036188">
    <property type="entry name" value="FAD/NAD-bd_sf"/>
</dbReference>
<feature type="domain" description="Glucose-methanol-choline oxidoreductase N-terminal" evidence="3">
    <location>
        <begin position="83"/>
        <end position="158"/>
    </location>
</feature>
<organism evidence="4 5">
    <name type="scientific">Mycena rosella</name>
    <name type="common">Pink bonnet</name>
    <name type="synonym">Agaricus rosellus</name>
    <dbReference type="NCBI Taxonomy" id="1033263"/>
    <lineage>
        <taxon>Eukaryota</taxon>
        <taxon>Fungi</taxon>
        <taxon>Dikarya</taxon>
        <taxon>Basidiomycota</taxon>
        <taxon>Agaricomycotina</taxon>
        <taxon>Agaricomycetes</taxon>
        <taxon>Agaricomycetidae</taxon>
        <taxon>Agaricales</taxon>
        <taxon>Marasmiineae</taxon>
        <taxon>Mycenaceae</taxon>
        <taxon>Mycena</taxon>
    </lineage>
</organism>
<evidence type="ECO:0000313" key="4">
    <source>
        <dbReference type="EMBL" id="KAJ7689991.1"/>
    </source>
</evidence>
<dbReference type="PANTHER" id="PTHR11552">
    <property type="entry name" value="GLUCOSE-METHANOL-CHOLINE GMC OXIDOREDUCTASE"/>
    <property type="match status" value="1"/>
</dbReference>
<dbReference type="GO" id="GO:0016614">
    <property type="term" value="F:oxidoreductase activity, acting on CH-OH group of donors"/>
    <property type="evidence" value="ECO:0007669"/>
    <property type="project" value="InterPro"/>
</dbReference>
<dbReference type="InterPro" id="IPR012132">
    <property type="entry name" value="GMC_OxRdtase"/>
</dbReference>
<comment type="similarity">
    <text evidence="1">Belongs to the GMC oxidoreductase family.</text>
</comment>
<dbReference type="Proteomes" id="UP001221757">
    <property type="component" value="Unassembled WGS sequence"/>
</dbReference>
<proteinExistence type="inferred from homology"/>
<dbReference type="GO" id="GO:0050660">
    <property type="term" value="F:flavin adenine dinucleotide binding"/>
    <property type="evidence" value="ECO:0007669"/>
    <property type="project" value="InterPro"/>
</dbReference>
<dbReference type="Pfam" id="PF00732">
    <property type="entry name" value="GMC_oxred_N"/>
    <property type="match status" value="1"/>
</dbReference>
<feature type="chain" id="PRO_5042013836" evidence="2">
    <location>
        <begin position="18"/>
        <end position="235"/>
    </location>
</feature>
<evidence type="ECO:0000313" key="5">
    <source>
        <dbReference type="Proteomes" id="UP001221757"/>
    </source>
</evidence>
<dbReference type="Gene3D" id="3.50.50.60">
    <property type="entry name" value="FAD/NAD(P)-binding domain"/>
    <property type="match status" value="1"/>
</dbReference>